<dbReference type="OrthoDB" id="9814110at2"/>
<evidence type="ECO:0000313" key="9">
    <source>
        <dbReference type="EMBL" id="PVM89162.1"/>
    </source>
</evidence>
<dbReference type="Gene3D" id="3.40.50.1000">
    <property type="entry name" value="HAD superfamily/HAD-like"/>
    <property type="match status" value="1"/>
</dbReference>
<dbReference type="RefSeq" id="WP_109101226.1">
    <property type="nucleotide sequence ID" value="NZ_QDKQ01000043.1"/>
</dbReference>
<organism evidence="9 10">
    <name type="scientific">Caulobacter endophyticus</name>
    <dbReference type="NCBI Taxonomy" id="2172652"/>
    <lineage>
        <taxon>Bacteria</taxon>
        <taxon>Pseudomonadati</taxon>
        <taxon>Pseudomonadota</taxon>
        <taxon>Alphaproteobacteria</taxon>
        <taxon>Caulobacterales</taxon>
        <taxon>Caulobacteraceae</taxon>
        <taxon>Caulobacter</taxon>
    </lineage>
</organism>
<dbReference type="InterPro" id="IPR006549">
    <property type="entry name" value="HAD-SF_hydro_IIIA"/>
</dbReference>
<evidence type="ECO:0000256" key="3">
    <source>
        <dbReference type="ARBA" id="ARBA00022490"/>
    </source>
</evidence>
<dbReference type="GO" id="GO:0046872">
    <property type="term" value="F:metal ion binding"/>
    <property type="evidence" value="ECO:0007669"/>
    <property type="project" value="UniProtKB-KW"/>
</dbReference>
<dbReference type="CDD" id="cd07503">
    <property type="entry name" value="HAD_HisB-N"/>
    <property type="match status" value="1"/>
</dbReference>
<dbReference type="InterPro" id="IPR004446">
    <property type="entry name" value="Heptose_bisP_phosphatase"/>
</dbReference>
<dbReference type="GO" id="GO:0016791">
    <property type="term" value="F:phosphatase activity"/>
    <property type="evidence" value="ECO:0007669"/>
    <property type="project" value="InterPro"/>
</dbReference>
<dbReference type="AlphaFoldDB" id="A0A2T9JZJ9"/>
<dbReference type="Proteomes" id="UP000245073">
    <property type="component" value="Unassembled WGS sequence"/>
</dbReference>
<dbReference type="GO" id="GO:0005737">
    <property type="term" value="C:cytoplasm"/>
    <property type="evidence" value="ECO:0007669"/>
    <property type="project" value="UniProtKB-SubCell"/>
</dbReference>
<dbReference type="GO" id="GO:0016740">
    <property type="term" value="F:transferase activity"/>
    <property type="evidence" value="ECO:0007669"/>
    <property type="project" value="UniProtKB-KW"/>
</dbReference>
<keyword evidence="9" id="KW-0808">Transferase</keyword>
<evidence type="ECO:0000256" key="7">
    <source>
        <dbReference type="ARBA" id="ARBA00031828"/>
    </source>
</evidence>
<dbReference type="SUPFAM" id="SSF53448">
    <property type="entry name" value="Nucleotide-diphospho-sugar transferases"/>
    <property type="match status" value="1"/>
</dbReference>
<protein>
    <recommendedName>
        <fullName evidence="7">D,D-heptose 1,7-bisphosphate phosphatase</fullName>
    </recommendedName>
</protein>
<keyword evidence="10" id="KW-1185">Reference proteome</keyword>
<proteinExistence type="inferred from homology"/>
<dbReference type="InterPro" id="IPR023214">
    <property type="entry name" value="HAD_sf"/>
</dbReference>
<dbReference type="GO" id="GO:0005975">
    <property type="term" value="P:carbohydrate metabolic process"/>
    <property type="evidence" value="ECO:0007669"/>
    <property type="project" value="InterPro"/>
</dbReference>
<dbReference type="SUPFAM" id="SSF56784">
    <property type="entry name" value="HAD-like"/>
    <property type="match status" value="1"/>
</dbReference>
<evidence type="ECO:0000313" key="10">
    <source>
        <dbReference type="Proteomes" id="UP000245073"/>
    </source>
</evidence>
<comment type="similarity">
    <text evidence="2">Belongs to the GmhB family.</text>
</comment>
<dbReference type="InterPro" id="IPR036412">
    <property type="entry name" value="HAD-like_sf"/>
</dbReference>
<dbReference type="InterPro" id="IPR006543">
    <property type="entry name" value="Histidinol-phos"/>
</dbReference>
<keyword evidence="6" id="KW-0119">Carbohydrate metabolism</keyword>
<reference evidence="9 10" key="1">
    <citation type="submission" date="2018-04" db="EMBL/GenBank/DDBJ databases">
        <title>The genome sequence of Caulobacter sp. 744.</title>
        <authorList>
            <person name="Gao J."/>
            <person name="Sun J."/>
        </authorList>
    </citation>
    <scope>NUCLEOTIDE SEQUENCE [LARGE SCALE GENOMIC DNA]</scope>
    <source>
        <strain evidence="9 10">774</strain>
    </source>
</reference>
<gene>
    <name evidence="9" type="ORF">DDF67_12555</name>
</gene>
<dbReference type="InterPro" id="IPR005835">
    <property type="entry name" value="NTP_transferase_dom"/>
</dbReference>
<evidence type="ECO:0000256" key="6">
    <source>
        <dbReference type="ARBA" id="ARBA00023277"/>
    </source>
</evidence>
<evidence type="ECO:0000259" key="8">
    <source>
        <dbReference type="Pfam" id="PF00483"/>
    </source>
</evidence>
<dbReference type="PANTHER" id="PTHR42891">
    <property type="entry name" value="D-GLYCERO-BETA-D-MANNO-HEPTOSE-1,7-BISPHOSPHATE 7-PHOSPHATASE"/>
    <property type="match status" value="1"/>
</dbReference>
<evidence type="ECO:0000256" key="5">
    <source>
        <dbReference type="ARBA" id="ARBA00022801"/>
    </source>
</evidence>
<dbReference type="InterPro" id="IPR029044">
    <property type="entry name" value="Nucleotide-diphossugar_trans"/>
</dbReference>
<dbReference type="EMBL" id="QDKQ01000043">
    <property type="protein sequence ID" value="PVM89162.1"/>
    <property type="molecule type" value="Genomic_DNA"/>
</dbReference>
<name>A0A2T9JZJ9_9CAUL</name>
<keyword evidence="5" id="KW-0378">Hydrolase</keyword>
<sequence length="402" mass="43243">MSQAPIRQAVVLVGGLGTRLGALTKETPKPLLPVGGRPFLHYLIEEVLRHGVQEILLLAGFRAEKLSEISALYPQVRLIVESSPLGTGGALRNAAEFLDERFFFLNGDSLFDVNLWDLASISSGATATLALRKVPDVSRYGPVALEGEVVTAFGESTGAVGEGVINGGVAVLSRDVLADFPQAEQVSIERDVYPRLASEGRMKGRAYDRPFIDIGVPDDFERSQAYIPALVRRGAVIFDRDGVINAEVNYAHRPDQIEWVPGALDAIKAVNDAGLYAFVATNQAGVAHGYYGEADVTALHDWMNAQFQARGAHIDAFAYSPYHPEGAVEAYRKLTECRKPGAGMLLKLMDAFGVDRERTIFVGDRETDMAAARAAGVEGVLFTDGDLGEALALAIARLSARG</sequence>
<keyword evidence="4" id="KW-0479">Metal-binding</keyword>
<dbReference type="PANTHER" id="PTHR42891:SF1">
    <property type="entry name" value="D-GLYCERO-BETA-D-MANNO-HEPTOSE-1,7-BISPHOSPHATE 7-PHOSPHATASE"/>
    <property type="match status" value="1"/>
</dbReference>
<dbReference type="Pfam" id="PF00483">
    <property type="entry name" value="NTP_transferase"/>
    <property type="match status" value="1"/>
</dbReference>
<keyword evidence="3" id="KW-0963">Cytoplasm</keyword>
<dbReference type="NCBIfam" id="TIGR01656">
    <property type="entry name" value="Histidinol-ppas"/>
    <property type="match status" value="1"/>
</dbReference>
<comment type="subcellular location">
    <subcellularLocation>
        <location evidence="1">Cytoplasm</location>
    </subcellularLocation>
</comment>
<evidence type="ECO:0000256" key="2">
    <source>
        <dbReference type="ARBA" id="ARBA00005628"/>
    </source>
</evidence>
<evidence type="ECO:0000256" key="1">
    <source>
        <dbReference type="ARBA" id="ARBA00004496"/>
    </source>
</evidence>
<dbReference type="NCBIfam" id="TIGR01662">
    <property type="entry name" value="HAD-SF-IIIA"/>
    <property type="match status" value="1"/>
</dbReference>
<accession>A0A2T9JZJ9</accession>
<feature type="domain" description="Nucleotidyl transferase" evidence="8">
    <location>
        <begin position="9"/>
        <end position="224"/>
    </location>
</feature>
<dbReference type="Pfam" id="PF13242">
    <property type="entry name" value="Hydrolase_like"/>
    <property type="match status" value="1"/>
</dbReference>
<dbReference type="Gene3D" id="3.90.550.10">
    <property type="entry name" value="Spore Coat Polysaccharide Biosynthesis Protein SpsA, Chain A"/>
    <property type="match status" value="1"/>
</dbReference>
<comment type="caution">
    <text evidence="9">The sequence shown here is derived from an EMBL/GenBank/DDBJ whole genome shotgun (WGS) entry which is preliminary data.</text>
</comment>
<evidence type="ECO:0000256" key="4">
    <source>
        <dbReference type="ARBA" id="ARBA00022723"/>
    </source>
</evidence>